<feature type="transmembrane region" description="Helical" evidence="6">
    <location>
        <begin position="23"/>
        <end position="45"/>
    </location>
</feature>
<dbReference type="PANTHER" id="PTHR12608">
    <property type="entry name" value="TRANSMEMBRANE PROTEIN HTP-1 RELATED"/>
    <property type="match status" value="1"/>
</dbReference>
<keyword evidence="5 6" id="KW-0472">Membrane</keyword>
<protein>
    <recommendedName>
        <fullName evidence="6">GDT1 family protein</fullName>
    </recommendedName>
</protein>
<dbReference type="Pfam" id="PF01169">
    <property type="entry name" value="GDT1"/>
    <property type="match status" value="1"/>
</dbReference>
<evidence type="ECO:0000313" key="8">
    <source>
        <dbReference type="Proteomes" id="UP000288716"/>
    </source>
</evidence>
<accession>A0A443SWF1</accession>
<dbReference type="GO" id="GO:0032472">
    <property type="term" value="P:Golgi calcium ion transport"/>
    <property type="evidence" value="ECO:0007669"/>
    <property type="project" value="TreeGrafter"/>
</dbReference>
<dbReference type="AlphaFoldDB" id="A0A443SWF1"/>
<sequence length="118" mass="13141">SAFATLAFVLSPEFWHQITETRLIEAFLMALFAILASELGDRTFIVTTIMAMRYSRVSVFCGAVSAAVFMISLSVLLGVISSLIPESIAYYLSIFLFVFFGVQMLIEGSLQQLRVRNN</sequence>
<evidence type="ECO:0000256" key="3">
    <source>
        <dbReference type="ARBA" id="ARBA00022692"/>
    </source>
</evidence>
<dbReference type="InterPro" id="IPR001727">
    <property type="entry name" value="GDT1-like"/>
</dbReference>
<evidence type="ECO:0000256" key="5">
    <source>
        <dbReference type="ARBA" id="ARBA00023136"/>
    </source>
</evidence>
<keyword evidence="4 6" id="KW-1133">Transmembrane helix</keyword>
<reference evidence="7 8" key="1">
    <citation type="journal article" date="2018" name="Gigascience">
        <title>Genomes of trombidid mites reveal novel predicted allergens and laterally-transferred genes associated with secondary metabolism.</title>
        <authorList>
            <person name="Dong X."/>
            <person name="Chaisiri K."/>
            <person name="Xia D."/>
            <person name="Armstrong S.D."/>
            <person name="Fang Y."/>
            <person name="Donnelly M.J."/>
            <person name="Kadowaki T."/>
            <person name="McGarry J.W."/>
            <person name="Darby A.C."/>
            <person name="Makepeace B.L."/>
        </authorList>
    </citation>
    <scope>NUCLEOTIDE SEQUENCE [LARGE SCALE GENOMIC DNA]</scope>
    <source>
        <strain evidence="7">UoL-UT</strain>
    </source>
</reference>
<dbReference type="Proteomes" id="UP000288716">
    <property type="component" value="Unassembled WGS sequence"/>
</dbReference>
<keyword evidence="8" id="KW-1185">Reference proteome</keyword>
<dbReference type="OrthoDB" id="442680at2759"/>
<feature type="non-terminal residue" evidence="7">
    <location>
        <position position="1"/>
    </location>
</feature>
<evidence type="ECO:0000256" key="6">
    <source>
        <dbReference type="RuleBase" id="RU365102"/>
    </source>
</evidence>
<gene>
    <name evidence="7" type="ORF">B4U80_03078</name>
</gene>
<dbReference type="EMBL" id="NCKV01000046">
    <property type="protein sequence ID" value="RWS31839.1"/>
    <property type="molecule type" value="Genomic_DNA"/>
</dbReference>
<dbReference type="GO" id="GO:0016020">
    <property type="term" value="C:membrane"/>
    <property type="evidence" value="ECO:0007669"/>
    <property type="project" value="UniProtKB-SubCell"/>
</dbReference>
<dbReference type="GO" id="GO:0005794">
    <property type="term" value="C:Golgi apparatus"/>
    <property type="evidence" value="ECO:0007669"/>
    <property type="project" value="TreeGrafter"/>
</dbReference>
<evidence type="ECO:0000256" key="4">
    <source>
        <dbReference type="ARBA" id="ARBA00022989"/>
    </source>
</evidence>
<feature type="transmembrane region" description="Helical" evidence="6">
    <location>
        <begin position="88"/>
        <end position="106"/>
    </location>
</feature>
<dbReference type="PANTHER" id="PTHR12608:SF1">
    <property type="entry name" value="TRANSMEMBRANE PROTEIN 165"/>
    <property type="match status" value="1"/>
</dbReference>
<comment type="subcellular location">
    <subcellularLocation>
        <location evidence="1 6">Membrane</location>
        <topology evidence="1 6">Multi-pass membrane protein</topology>
    </subcellularLocation>
</comment>
<dbReference type="GO" id="GO:0005384">
    <property type="term" value="F:manganese ion transmembrane transporter activity"/>
    <property type="evidence" value="ECO:0007669"/>
    <property type="project" value="TreeGrafter"/>
</dbReference>
<comment type="caution">
    <text evidence="6">Lacks conserved residue(s) required for the propagation of feature annotation.</text>
</comment>
<keyword evidence="3 6" id="KW-0812">Transmembrane</keyword>
<dbReference type="VEuPathDB" id="VectorBase:LDEU000200"/>
<evidence type="ECO:0000256" key="1">
    <source>
        <dbReference type="ARBA" id="ARBA00004141"/>
    </source>
</evidence>
<proteinExistence type="inferred from homology"/>
<dbReference type="GO" id="GO:0032468">
    <property type="term" value="P:Golgi calcium ion homeostasis"/>
    <property type="evidence" value="ECO:0007669"/>
    <property type="project" value="TreeGrafter"/>
</dbReference>
<name>A0A443SWF1_9ACAR</name>
<evidence type="ECO:0000313" key="7">
    <source>
        <dbReference type="EMBL" id="RWS31839.1"/>
    </source>
</evidence>
<feature type="transmembrane region" description="Helical" evidence="6">
    <location>
        <begin position="57"/>
        <end position="82"/>
    </location>
</feature>
<dbReference type="STRING" id="299467.A0A443SWF1"/>
<dbReference type="GO" id="GO:0015085">
    <property type="term" value="F:calcium ion transmembrane transporter activity"/>
    <property type="evidence" value="ECO:0007669"/>
    <property type="project" value="TreeGrafter"/>
</dbReference>
<comment type="similarity">
    <text evidence="2 6">Belongs to the GDT1 family.</text>
</comment>
<evidence type="ECO:0000256" key="2">
    <source>
        <dbReference type="ARBA" id="ARBA00009190"/>
    </source>
</evidence>
<organism evidence="7 8">
    <name type="scientific">Leptotrombidium deliense</name>
    <dbReference type="NCBI Taxonomy" id="299467"/>
    <lineage>
        <taxon>Eukaryota</taxon>
        <taxon>Metazoa</taxon>
        <taxon>Ecdysozoa</taxon>
        <taxon>Arthropoda</taxon>
        <taxon>Chelicerata</taxon>
        <taxon>Arachnida</taxon>
        <taxon>Acari</taxon>
        <taxon>Acariformes</taxon>
        <taxon>Trombidiformes</taxon>
        <taxon>Prostigmata</taxon>
        <taxon>Anystina</taxon>
        <taxon>Parasitengona</taxon>
        <taxon>Trombiculoidea</taxon>
        <taxon>Trombiculidae</taxon>
        <taxon>Leptotrombidium</taxon>
    </lineage>
</organism>
<comment type="caution">
    <text evidence="7">The sequence shown here is derived from an EMBL/GenBank/DDBJ whole genome shotgun (WGS) entry which is preliminary data.</text>
</comment>